<dbReference type="EMBL" id="SOQX01000005">
    <property type="protein sequence ID" value="TDY00534.1"/>
    <property type="molecule type" value="Genomic_DNA"/>
</dbReference>
<keyword evidence="14" id="KW-1185">Reference proteome</keyword>
<evidence type="ECO:0000256" key="9">
    <source>
        <dbReference type="RuleBase" id="RU003357"/>
    </source>
</evidence>
<dbReference type="InterPro" id="IPR012910">
    <property type="entry name" value="Plug_dom"/>
</dbReference>
<evidence type="ECO:0000256" key="8">
    <source>
        <dbReference type="PROSITE-ProRule" id="PRU01360"/>
    </source>
</evidence>
<dbReference type="Gene3D" id="2.170.130.10">
    <property type="entry name" value="TonB-dependent receptor, plug domain"/>
    <property type="match status" value="1"/>
</dbReference>
<evidence type="ECO:0000256" key="2">
    <source>
        <dbReference type="ARBA" id="ARBA00022448"/>
    </source>
</evidence>
<dbReference type="Pfam" id="PF07715">
    <property type="entry name" value="Plug"/>
    <property type="match status" value="1"/>
</dbReference>
<comment type="similarity">
    <text evidence="8 9">Belongs to the TonB-dependent receptor family.</text>
</comment>
<proteinExistence type="inferred from homology"/>
<evidence type="ECO:0000256" key="1">
    <source>
        <dbReference type="ARBA" id="ARBA00004571"/>
    </source>
</evidence>
<feature type="domain" description="TonB-dependent receptor-like beta-barrel" evidence="11">
    <location>
        <begin position="322"/>
        <end position="716"/>
    </location>
</feature>
<sequence length="746" mass="81880">MHNKQSCYTRNTSRGFTPLAAAVAVAMASMQSAYAADSSSASTRTLDRVTVVGGQQGAQEVAGSAHFISEEELEKHEYSDINRILREVPGVNLQEEEGYGLRPNIGMRGTGVDRSARITLMEDGVLAAPAPYSAPAAYYFPSAGRMESVEVRKGSSSIKYGPNTTGGALNLISRSIPNEFGGQVDVSQGSDTTRRTHAHMGDSGEQFSWMAETFQYSSDGFKNLDNGGNTGFDTEDYLTKFRINTDAEADTYQELELKLGAYDEVSNETYLGLTQDDFDATPFRRYAASQRDQMNAEQEQYSLRHFAELSPKMDVTTTFYRQDFARNWYKLGKVNGNGISGILDDPNSHSAEMAVIRGGDSADDYLEVKANNREYYSQGIQSVLGMSFDQGDTRHDIEYGLRYHEDEVDRFQHVDQYKMDNGTMVLTTAGAPGSESNRVSGAEAWAAFVQDTIQFDKWTLQPGLRYESIDTKRMDYGTSDPNRTGSNLTVTEHSVDIWIPGLGATYQYNDRISLLAGVHRGFTPPSPGSDADPEKSVNFEAGLRYDDGVMRGEAIAFHNDYSNLLGTCTASSGSGCSIGDEFQAGEVTVQGLEASLSWDLAANSDKSYALPLRLGYTYTDATFDNGFSSSFGEWGTVEPGDEMPYLPQHQLTAGIGVEHSNWRVDLAAKYMGEMRTVAGQGGIPADEKVDSHMVVDLGGDYRFAENSKVYLTVENLLDETYAVARRPAGVRPGKPQTFMLGLKHDF</sequence>
<dbReference type="Gene3D" id="2.40.170.20">
    <property type="entry name" value="TonB-dependent receptor, beta-barrel domain"/>
    <property type="match status" value="1"/>
</dbReference>
<keyword evidence="10" id="KW-0732">Signal</keyword>
<dbReference type="Pfam" id="PF00593">
    <property type="entry name" value="TonB_dep_Rec_b-barrel"/>
    <property type="match status" value="1"/>
</dbReference>
<keyword evidence="3 8" id="KW-1134">Transmembrane beta strand</keyword>
<comment type="subcellular location">
    <subcellularLocation>
        <location evidence="1 8">Cell outer membrane</location>
        <topology evidence="1 8">Multi-pass membrane protein</topology>
    </subcellularLocation>
</comment>
<keyword evidence="5 9" id="KW-0798">TonB box</keyword>
<dbReference type="GO" id="GO:0033214">
    <property type="term" value="P:siderophore-iron import into cell"/>
    <property type="evidence" value="ECO:0007669"/>
    <property type="project" value="TreeGrafter"/>
</dbReference>
<feature type="chain" id="PRO_5020404500" evidence="10">
    <location>
        <begin position="36"/>
        <end position="746"/>
    </location>
</feature>
<dbReference type="PANTHER" id="PTHR30442:SF0">
    <property type="entry name" value="FE(3+) DICITRATE TRANSPORT PROTEIN FECA"/>
    <property type="match status" value="1"/>
</dbReference>
<dbReference type="AlphaFoldDB" id="A0A4R8IKC4"/>
<evidence type="ECO:0000256" key="7">
    <source>
        <dbReference type="ARBA" id="ARBA00023237"/>
    </source>
</evidence>
<evidence type="ECO:0000256" key="4">
    <source>
        <dbReference type="ARBA" id="ARBA00022692"/>
    </source>
</evidence>
<evidence type="ECO:0000256" key="6">
    <source>
        <dbReference type="ARBA" id="ARBA00023136"/>
    </source>
</evidence>
<dbReference type="InterPro" id="IPR000531">
    <property type="entry name" value="Beta-barrel_TonB"/>
</dbReference>
<evidence type="ECO:0000259" key="12">
    <source>
        <dbReference type="Pfam" id="PF07715"/>
    </source>
</evidence>
<keyword evidence="4 8" id="KW-0812">Transmembrane</keyword>
<dbReference type="SUPFAM" id="SSF56935">
    <property type="entry name" value="Porins"/>
    <property type="match status" value="1"/>
</dbReference>
<feature type="domain" description="TonB-dependent receptor plug" evidence="12">
    <location>
        <begin position="59"/>
        <end position="168"/>
    </location>
</feature>
<evidence type="ECO:0000256" key="5">
    <source>
        <dbReference type="ARBA" id="ARBA00023077"/>
    </source>
</evidence>
<dbReference type="PROSITE" id="PS52016">
    <property type="entry name" value="TONB_DEPENDENT_REC_3"/>
    <property type="match status" value="1"/>
</dbReference>
<evidence type="ECO:0000256" key="3">
    <source>
        <dbReference type="ARBA" id="ARBA00022452"/>
    </source>
</evidence>
<dbReference type="OrthoDB" id="9760494at2"/>
<name>A0A4R8IKC4_9GAMM</name>
<organism evidence="13 14">
    <name type="scientific">Thiohalophilus thiocyanatoxydans</name>
    <dbReference type="NCBI Taxonomy" id="381308"/>
    <lineage>
        <taxon>Bacteria</taxon>
        <taxon>Pseudomonadati</taxon>
        <taxon>Pseudomonadota</taxon>
        <taxon>Gammaproteobacteria</taxon>
        <taxon>Thiohalomonadales</taxon>
        <taxon>Thiohalophilaceae</taxon>
        <taxon>Thiohalophilus</taxon>
    </lineage>
</organism>
<dbReference type="GO" id="GO:0009279">
    <property type="term" value="C:cell outer membrane"/>
    <property type="evidence" value="ECO:0007669"/>
    <property type="project" value="UniProtKB-SubCell"/>
</dbReference>
<comment type="caution">
    <text evidence="13">The sequence shown here is derived from an EMBL/GenBank/DDBJ whole genome shotgun (WGS) entry which is preliminary data.</text>
</comment>
<evidence type="ECO:0000313" key="14">
    <source>
        <dbReference type="Proteomes" id="UP000294914"/>
    </source>
</evidence>
<accession>A0A4R8IKC4</accession>
<evidence type="ECO:0000259" key="11">
    <source>
        <dbReference type="Pfam" id="PF00593"/>
    </source>
</evidence>
<dbReference type="InterPro" id="IPR037066">
    <property type="entry name" value="Plug_dom_sf"/>
</dbReference>
<gene>
    <name evidence="13" type="ORF">EDC23_2037</name>
</gene>
<feature type="signal peptide" evidence="10">
    <location>
        <begin position="1"/>
        <end position="35"/>
    </location>
</feature>
<keyword evidence="7 8" id="KW-0998">Cell outer membrane</keyword>
<evidence type="ECO:0000313" key="13">
    <source>
        <dbReference type="EMBL" id="TDY00534.1"/>
    </source>
</evidence>
<keyword evidence="6 8" id="KW-0472">Membrane</keyword>
<dbReference type="RefSeq" id="WP_134084134.1">
    <property type="nucleotide sequence ID" value="NZ_SOQX01000005.1"/>
</dbReference>
<dbReference type="InterPro" id="IPR036942">
    <property type="entry name" value="Beta-barrel_TonB_sf"/>
</dbReference>
<protein>
    <submittedName>
        <fullName evidence="13">Fe(3+) dicitrate transport protein</fullName>
    </submittedName>
</protein>
<dbReference type="Proteomes" id="UP000294914">
    <property type="component" value="Unassembled WGS sequence"/>
</dbReference>
<dbReference type="InterPro" id="IPR039426">
    <property type="entry name" value="TonB-dep_rcpt-like"/>
</dbReference>
<evidence type="ECO:0000256" key="10">
    <source>
        <dbReference type="SAM" id="SignalP"/>
    </source>
</evidence>
<dbReference type="PANTHER" id="PTHR30442">
    <property type="entry name" value="IRON III DICITRATE TRANSPORT PROTEIN FECA"/>
    <property type="match status" value="1"/>
</dbReference>
<reference evidence="13 14" key="1">
    <citation type="submission" date="2019-03" db="EMBL/GenBank/DDBJ databases">
        <title>Genomic Encyclopedia of Type Strains, Phase IV (KMG-IV): sequencing the most valuable type-strain genomes for metagenomic binning, comparative biology and taxonomic classification.</title>
        <authorList>
            <person name="Goeker M."/>
        </authorList>
    </citation>
    <scope>NUCLEOTIDE SEQUENCE [LARGE SCALE GENOMIC DNA]</scope>
    <source>
        <strain evidence="13 14">DSM 16326</strain>
    </source>
</reference>
<keyword evidence="2 8" id="KW-0813">Transport</keyword>